<dbReference type="Pfam" id="PF00486">
    <property type="entry name" value="Trans_reg_C"/>
    <property type="match status" value="1"/>
</dbReference>
<dbReference type="InterPro" id="IPR001789">
    <property type="entry name" value="Sig_transdc_resp-reg_receiver"/>
</dbReference>
<feature type="domain" description="Response regulatory" evidence="9">
    <location>
        <begin position="2"/>
        <end position="115"/>
    </location>
</feature>
<dbReference type="OrthoDB" id="9790442at2"/>
<dbReference type="CDD" id="cd00383">
    <property type="entry name" value="trans_reg_C"/>
    <property type="match status" value="1"/>
</dbReference>
<evidence type="ECO:0000256" key="3">
    <source>
        <dbReference type="ARBA" id="ARBA00023015"/>
    </source>
</evidence>
<dbReference type="PROSITE" id="PS51755">
    <property type="entry name" value="OMPR_PHOB"/>
    <property type="match status" value="1"/>
</dbReference>
<organism evidence="11 12">
    <name type="scientific">Alkalibacterium thalassium</name>
    <dbReference type="NCBI Taxonomy" id="426701"/>
    <lineage>
        <taxon>Bacteria</taxon>
        <taxon>Bacillati</taxon>
        <taxon>Bacillota</taxon>
        <taxon>Bacilli</taxon>
        <taxon>Lactobacillales</taxon>
        <taxon>Carnobacteriaceae</taxon>
        <taxon>Alkalibacterium</taxon>
    </lineage>
</organism>
<dbReference type="SMART" id="SM00862">
    <property type="entry name" value="Trans_reg_C"/>
    <property type="match status" value="1"/>
</dbReference>
<dbReference type="GO" id="GO:0006355">
    <property type="term" value="P:regulation of DNA-templated transcription"/>
    <property type="evidence" value="ECO:0007669"/>
    <property type="project" value="InterPro"/>
</dbReference>
<dbReference type="CDD" id="cd17574">
    <property type="entry name" value="REC_OmpR"/>
    <property type="match status" value="1"/>
</dbReference>
<evidence type="ECO:0000256" key="5">
    <source>
        <dbReference type="ARBA" id="ARBA00023159"/>
    </source>
</evidence>
<evidence type="ECO:0000313" key="11">
    <source>
        <dbReference type="EMBL" id="SDK59110.1"/>
    </source>
</evidence>
<dbReference type="SMART" id="SM00448">
    <property type="entry name" value="REC"/>
    <property type="match status" value="1"/>
</dbReference>
<keyword evidence="4 8" id="KW-0238">DNA-binding</keyword>
<dbReference type="FunFam" id="3.40.50.2300:FF:000001">
    <property type="entry name" value="DNA-binding response regulator PhoB"/>
    <property type="match status" value="1"/>
</dbReference>
<feature type="DNA-binding region" description="OmpR/PhoB-type" evidence="8">
    <location>
        <begin position="126"/>
        <end position="227"/>
    </location>
</feature>
<evidence type="ECO:0000259" key="10">
    <source>
        <dbReference type="PROSITE" id="PS51755"/>
    </source>
</evidence>
<dbReference type="EMBL" id="FNFK01000041">
    <property type="protein sequence ID" value="SDK59110.1"/>
    <property type="molecule type" value="Genomic_DNA"/>
</dbReference>
<evidence type="ECO:0000313" key="12">
    <source>
        <dbReference type="Proteomes" id="UP000199433"/>
    </source>
</evidence>
<evidence type="ECO:0000256" key="1">
    <source>
        <dbReference type="ARBA" id="ARBA00022553"/>
    </source>
</evidence>
<sequence length="234" mass="26607">MNILVVDDEQSILDIIHAYLTAQGHTVYLATNGKQALQLFNDNSVDFIVLDIMLPDVSGWEICEDIRQTSSVPIILLTARSNEKDVLKGLQLGADDYIKKPFSPKELLARIATVNRRVSRDDEIKQEKWVFNKGNLIIYPDRMEVNAYGSKIVLTHTEFDLLLIMASNPKHVFSREQLLEKVKGLEANALDRVIDSHIKNLRAKIEKNPRKPLYIETVHGAGYRFGVTHEKNTV</sequence>
<dbReference type="GO" id="GO:0005829">
    <property type="term" value="C:cytosol"/>
    <property type="evidence" value="ECO:0007669"/>
    <property type="project" value="TreeGrafter"/>
</dbReference>
<dbReference type="SUPFAM" id="SSF46894">
    <property type="entry name" value="C-terminal effector domain of the bipartite response regulators"/>
    <property type="match status" value="1"/>
</dbReference>
<name>A0A1G9D586_9LACT</name>
<keyword evidence="3" id="KW-0805">Transcription regulation</keyword>
<proteinExistence type="predicted"/>
<keyword evidence="2" id="KW-0902">Two-component regulatory system</keyword>
<dbReference type="InterPro" id="IPR036388">
    <property type="entry name" value="WH-like_DNA-bd_sf"/>
</dbReference>
<dbReference type="InterPro" id="IPR011006">
    <property type="entry name" value="CheY-like_superfamily"/>
</dbReference>
<dbReference type="GO" id="GO:0000156">
    <property type="term" value="F:phosphorelay response regulator activity"/>
    <property type="evidence" value="ECO:0007669"/>
    <property type="project" value="TreeGrafter"/>
</dbReference>
<evidence type="ECO:0000256" key="2">
    <source>
        <dbReference type="ARBA" id="ARBA00023012"/>
    </source>
</evidence>
<evidence type="ECO:0000256" key="4">
    <source>
        <dbReference type="ARBA" id="ARBA00023125"/>
    </source>
</evidence>
<dbReference type="STRING" id="426701.SAMN04488098_10418"/>
<gene>
    <name evidence="11" type="ORF">SAMN04488098_10418</name>
</gene>
<keyword evidence="1 7" id="KW-0597">Phosphoprotein</keyword>
<dbReference type="PANTHER" id="PTHR48111">
    <property type="entry name" value="REGULATOR OF RPOS"/>
    <property type="match status" value="1"/>
</dbReference>
<evidence type="ECO:0000256" key="8">
    <source>
        <dbReference type="PROSITE-ProRule" id="PRU01091"/>
    </source>
</evidence>
<feature type="domain" description="OmpR/PhoB-type" evidence="10">
    <location>
        <begin position="126"/>
        <end position="227"/>
    </location>
</feature>
<dbReference type="PANTHER" id="PTHR48111:SF73">
    <property type="entry name" value="ALKALINE PHOSPHATASE SYNTHESIS TRANSCRIPTIONAL REGULATORY PROTEIN PHOP"/>
    <property type="match status" value="1"/>
</dbReference>
<feature type="modified residue" description="4-aspartylphosphate" evidence="7">
    <location>
        <position position="51"/>
    </location>
</feature>
<dbReference type="InterPro" id="IPR016032">
    <property type="entry name" value="Sig_transdc_resp-reg_C-effctor"/>
</dbReference>
<protein>
    <submittedName>
        <fullName evidence="11">DNA-binding response regulator, OmpR family, contains REC and winged-helix (WHTH) domain</fullName>
    </submittedName>
</protein>
<reference evidence="12" key="1">
    <citation type="submission" date="2016-10" db="EMBL/GenBank/DDBJ databases">
        <authorList>
            <person name="Varghese N."/>
            <person name="Submissions S."/>
        </authorList>
    </citation>
    <scope>NUCLEOTIDE SEQUENCE [LARGE SCALE GENOMIC DNA]</scope>
    <source>
        <strain evidence="12">DSM 19181</strain>
    </source>
</reference>
<evidence type="ECO:0000259" key="9">
    <source>
        <dbReference type="PROSITE" id="PS50110"/>
    </source>
</evidence>
<dbReference type="InterPro" id="IPR039420">
    <property type="entry name" value="WalR-like"/>
</dbReference>
<dbReference type="GO" id="GO:0000976">
    <property type="term" value="F:transcription cis-regulatory region binding"/>
    <property type="evidence" value="ECO:0007669"/>
    <property type="project" value="TreeGrafter"/>
</dbReference>
<dbReference type="Gene3D" id="1.10.10.10">
    <property type="entry name" value="Winged helix-like DNA-binding domain superfamily/Winged helix DNA-binding domain"/>
    <property type="match status" value="1"/>
</dbReference>
<dbReference type="AlphaFoldDB" id="A0A1G9D586"/>
<keyword evidence="12" id="KW-1185">Reference proteome</keyword>
<dbReference type="InterPro" id="IPR001867">
    <property type="entry name" value="OmpR/PhoB-type_DNA-bd"/>
</dbReference>
<accession>A0A1G9D586</accession>
<dbReference type="Proteomes" id="UP000199433">
    <property type="component" value="Unassembled WGS sequence"/>
</dbReference>
<dbReference type="Pfam" id="PF00072">
    <property type="entry name" value="Response_reg"/>
    <property type="match status" value="1"/>
</dbReference>
<dbReference type="GO" id="GO:0032993">
    <property type="term" value="C:protein-DNA complex"/>
    <property type="evidence" value="ECO:0007669"/>
    <property type="project" value="TreeGrafter"/>
</dbReference>
<dbReference type="RefSeq" id="WP_091267962.1">
    <property type="nucleotide sequence ID" value="NZ_FNFK01000041.1"/>
</dbReference>
<dbReference type="PROSITE" id="PS50110">
    <property type="entry name" value="RESPONSE_REGULATORY"/>
    <property type="match status" value="1"/>
</dbReference>
<dbReference type="FunFam" id="1.10.10.10:FF:000018">
    <property type="entry name" value="DNA-binding response regulator ResD"/>
    <property type="match status" value="1"/>
</dbReference>
<evidence type="ECO:0000256" key="6">
    <source>
        <dbReference type="ARBA" id="ARBA00023163"/>
    </source>
</evidence>
<keyword evidence="6" id="KW-0804">Transcription</keyword>
<dbReference type="SUPFAM" id="SSF52172">
    <property type="entry name" value="CheY-like"/>
    <property type="match status" value="1"/>
</dbReference>
<dbReference type="Gene3D" id="3.40.50.2300">
    <property type="match status" value="1"/>
</dbReference>
<keyword evidence="5" id="KW-0010">Activator</keyword>
<dbReference type="Gene3D" id="6.10.250.690">
    <property type="match status" value="1"/>
</dbReference>
<evidence type="ECO:0000256" key="7">
    <source>
        <dbReference type="PROSITE-ProRule" id="PRU00169"/>
    </source>
</evidence>